<dbReference type="Proteomes" id="UP001464891">
    <property type="component" value="Unassembled WGS sequence"/>
</dbReference>
<evidence type="ECO:0000313" key="2">
    <source>
        <dbReference type="Proteomes" id="UP001464891"/>
    </source>
</evidence>
<dbReference type="EMBL" id="JAMPKM010000012">
    <property type="protein sequence ID" value="MEP0819141.1"/>
    <property type="molecule type" value="Genomic_DNA"/>
</dbReference>
<comment type="caution">
    <text evidence="1">The sequence shown here is derived from an EMBL/GenBank/DDBJ whole genome shotgun (WGS) entry which is preliminary data.</text>
</comment>
<name>A0ABV0JDN0_9CYAN</name>
<proteinExistence type="predicted"/>
<sequence length="125" mass="14355">MTGSTPFSIEKSENFARSLKKLSKAYNKEFIEIVVNILEGLIDDPYPPSSRDEPLPSKIKLPEGWTFHKLEFRCSKGASGQIRLMYLVNEEVSVIKPLWIYSHEQFVKRPPDKDIKNSIQEALDS</sequence>
<accession>A0ABV0JDN0</accession>
<protein>
    <recommendedName>
        <fullName evidence="3">Type II toxin-antitoxin system RelE/ParE family toxin</fullName>
    </recommendedName>
</protein>
<reference evidence="1 2" key="1">
    <citation type="submission" date="2022-04" db="EMBL/GenBank/DDBJ databases">
        <title>Positive selection, recombination, and allopatry shape intraspecific diversity of widespread and dominant cyanobacteria.</title>
        <authorList>
            <person name="Wei J."/>
            <person name="Shu W."/>
            <person name="Hu C."/>
        </authorList>
    </citation>
    <scope>NUCLEOTIDE SEQUENCE [LARGE SCALE GENOMIC DNA]</scope>
    <source>
        <strain evidence="1 2">GB2-A4</strain>
    </source>
</reference>
<evidence type="ECO:0000313" key="1">
    <source>
        <dbReference type="EMBL" id="MEP0819141.1"/>
    </source>
</evidence>
<organism evidence="1 2">
    <name type="scientific">Trichocoleus desertorum GB2-A4</name>
    <dbReference type="NCBI Taxonomy" id="2933944"/>
    <lineage>
        <taxon>Bacteria</taxon>
        <taxon>Bacillati</taxon>
        <taxon>Cyanobacteriota</taxon>
        <taxon>Cyanophyceae</taxon>
        <taxon>Leptolyngbyales</taxon>
        <taxon>Trichocoleusaceae</taxon>
        <taxon>Trichocoleus</taxon>
    </lineage>
</organism>
<dbReference type="RefSeq" id="WP_190432245.1">
    <property type="nucleotide sequence ID" value="NZ_JAMPKM010000012.1"/>
</dbReference>
<evidence type="ECO:0008006" key="3">
    <source>
        <dbReference type="Google" id="ProtNLM"/>
    </source>
</evidence>
<keyword evidence="2" id="KW-1185">Reference proteome</keyword>
<gene>
    <name evidence="1" type="ORF">NC998_18740</name>
</gene>